<protein>
    <submittedName>
        <fullName evidence="2">Uncharacterized protein</fullName>
    </submittedName>
</protein>
<organism evidence="2">
    <name type="scientific">uncultured bacterium Contigcl_23</name>
    <dbReference type="NCBI Taxonomy" id="1393667"/>
    <lineage>
        <taxon>Bacteria</taxon>
        <taxon>environmental samples</taxon>
    </lineage>
</organism>
<dbReference type="EMBL" id="KC246843">
    <property type="protein sequence ID" value="AHF25616.1"/>
    <property type="molecule type" value="Genomic_DNA"/>
</dbReference>
<proteinExistence type="predicted"/>
<sequence length="204" mass="22578">MKRLISVLSALLVLVGSASAERTVVTALASEINPDNLVSVAFDAKIRSFDDGLFLITILVPERYDPEEITALKAGDAIYTEGREVEIRTITDSDGYIVLNADTEDAVYLYESFDMSYWIADDNDNTWLELASVTVPASERFIFLDGINPSTGESLLHPTVSNMAGFVERMNSTDDSGFDIRNVEAVIDGHGELAVIRRFYVPWQ</sequence>
<name>W0FL12_9BACT</name>
<evidence type="ECO:0000313" key="2">
    <source>
        <dbReference type="EMBL" id="AHF25616.1"/>
    </source>
</evidence>
<feature type="signal peptide" evidence="1">
    <location>
        <begin position="1"/>
        <end position="20"/>
    </location>
</feature>
<reference evidence="2" key="1">
    <citation type="journal article" date="2013" name="PLoS ONE">
        <title>Metagenomic insights into the carbohydrate-active enzymes carried by the microorganisms adhering to solid digesta in the rumen of cows.</title>
        <authorList>
            <person name="Wang L."/>
            <person name="Hatem A."/>
            <person name="Catalyurek U.V."/>
            <person name="Morrison M."/>
            <person name="Yu Z."/>
        </authorList>
    </citation>
    <scope>NUCLEOTIDE SEQUENCE</scope>
</reference>
<evidence type="ECO:0000256" key="1">
    <source>
        <dbReference type="SAM" id="SignalP"/>
    </source>
</evidence>
<feature type="chain" id="PRO_5004788426" evidence="1">
    <location>
        <begin position="21"/>
        <end position="204"/>
    </location>
</feature>
<accession>W0FL12</accession>
<dbReference type="AlphaFoldDB" id="W0FL12"/>
<keyword evidence="1" id="KW-0732">Signal</keyword>